<dbReference type="Gene3D" id="3.40.50.1970">
    <property type="match status" value="1"/>
</dbReference>
<dbReference type="Gene3D" id="1.20.1090.10">
    <property type="entry name" value="Dehydroquinate synthase-like - alpha domain"/>
    <property type="match status" value="1"/>
</dbReference>
<reference evidence="4 5" key="1">
    <citation type="journal article" date="2020" name="Biotechnol. Biofuels">
        <title>New insights from the biogas microbiome by comprehensive genome-resolved metagenomics of nearly 1600 species originating from multiple anaerobic digesters.</title>
        <authorList>
            <person name="Campanaro S."/>
            <person name="Treu L."/>
            <person name="Rodriguez-R L.M."/>
            <person name="Kovalovszki A."/>
            <person name="Ziels R.M."/>
            <person name="Maus I."/>
            <person name="Zhu X."/>
            <person name="Kougias P.G."/>
            <person name="Basile A."/>
            <person name="Luo G."/>
            <person name="Schluter A."/>
            <person name="Konstantinidis K.T."/>
            <person name="Angelidaki I."/>
        </authorList>
    </citation>
    <scope>NUCLEOTIDE SEQUENCE [LARGE SCALE GENOMIC DNA]</scope>
    <source>
        <strain evidence="4">AS27yjCOA_65</strain>
    </source>
</reference>
<proteinExistence type="predicted"/>
<dbReference type="Pfam" id="PF25137">
    <property type="entry name" value="ADH_Fe_C"/>
    <property type="match status" value="1"/>
</dbReference>
<dbReference type="GO" id="GO:1990002">
    <property type="term" value="F:methylglyoxal reductase (NADPH) (acetol producing) activity"/>
    <property type="evidence" value="ECO:0007669"/>
    <property type="project" value="TreeGrafter"/>
</dbReference>
<evidence type="ECO:0000256" key="1">
    <source>
        <dbReference type="ARBA" id="ARBA00023002"/>
    </source>
</evidence>
<dbReference type="InterPro" id="IPR001670">
    <property type="entry name" value="ADH_Fe/GldA"/>
</dbReference>
<dbReference type="Pfam" id="PF00465">
    <property type="entry name" value="Fe-ADH"/>
    <property type="match status" value="1"/>
</dbReference>
<organism evidence="4 5">
    <name type="scientific">SAR324 cluster bacterium</name>
    <dbReference type="NCBI Taxonomy" id="2024889"/>
    <lineage>
        <taxon>Bacteria</taxon>
        <taxon>Deltaproteobacteria</taxon>
        <taxon>SAR324 cluster</taxon>
    </lineage>
</organism>
<dbReference type="GO" id="GO:0005829">
    <property type="term" value="C:cytosol"/>
    <property type="evidence" value="ECO:0007669"/>
    <property type="project" value="TreeGrafter"/>
</dbReference>
<evidence type="ECO:0000313" key="4">
    <source>
        <dbReference type="EMBL" id="NMC62813.1"/>
    </source>
</evidence>
<evidence type="ECO:0000313" key="5">
    <source>
        <dbReference type="Proteomes" id="UP000524246"/>
    </source>
</evidence>
<dbReference type="CDD" id="cd08187">
    <property type="entry name" value="BDH"/>
    <property type="match status" value="1"/>
</dbReference>
<comment type="caution">
    <text evidence="4">The sequence shown here is derived from an EMBL/GenBank/DDBJ whole genome shotgun (WGS) entry which is preliminary data.</text>
</comment>
<feature type="domain" description="Fe-containing alcohol dehydrogenase-like C-terminal" evidence="3">
    <location>
        <begin position="189"/>
        <end position="355"/>
    </location>
</feature>
<sequence length="385" mass="42272">MLNFIYHNPVRVIFGKNTIPQISDLIPTNAKIMMTYGGGSIKKNGVYEQVKEALGNKTLIEFGGIEANPVYETLMKAVEIGKREGVDFLLAVGGGSVLDGTKFIAAAMCFKGEDPWRIISEKLIIDGAIPLGAILTLPATGSEMNCFAVISRKATQEKLSFGDPSVYPVFSVLDPTTTYSLPLKQVRNGVVDAFVHVTEQYMTVRPNSPVQDRQSEALLMTLIEEGPLTLQNPTDYNHRSNLVWAATQALNGTIACGVPTDWATHSIGHELTALYGIDHAESLAIVLPALWKHQTKQKKEKLLQYGERIWGIRNGSDDIRIKLAIDETVRFFHSLEMPTTLKDYGISAEAASLVSQRLETRGWTKLGELGDIDPKAVEAILKLCA</sequence>
<dbReference type="PANTHER" id="PTHR43633:SF1">
    <property type="entry name" value="ALCOHOL DEHYDROGENASE YQHD"/>
    <property type="match status" value="1"/>
</dbReference>
<dbReference type="EMBL" id="JAAZON010000285">
    <property type="protein sequence ID" value="NMC62813.1"/>
    <property type="molecule type" value="Genomic_DNA"/>
</dbReference>
<dbReference type="GO" id="GO:1990362">
    <property type="term" value="F:butanol dehydrogenase (NAD+) activity"/>
    <property type="evidence" value="ECO:0007669"/>
    <property type="project" value="InterPro"/>
</dbReference>
<accession>A0A7X9FR59</accession>
<evidence type="ECO:0000259" key="2">
    <source>
        <dbReference type="Pfam" id="PF00465"/>
    </source>
</evidence>
<protein>
    <submittedName>
        <fullName evidence="4">Iron-containing alcohol dehydrogenase</fullName>
    </submittedName>
</protein>
<dbReference type="InterPro" id="IPR044731">
    <property type="entry name" value="BDH-like"/>
</dbReference>
<dbReference type="PANTHER" id="PTHR43633">
    <property type="entry name" value="ALCOHOL DEHYDROGENASE YQHD"/>
    <property type="match status" value="1"/>
</dbReference>
<gene>
    <name evidence="4" type="ORF">GYA55_06550</name>
</gene>
<dbReference type="SUPFAM" id="SSF56796">
    <property type="entry name" value="Dehydroquinate synthase-like"/>
    <property type="match status" value="1"/>
</dbReference>
<dbReference type="FunFam" id="3.40.50.1970:FF:000003">
    <property type="entry name" value="Alcohol dehydrogenase, iron-containing"/>
    <property type="match status" value="1"/>
</dbReference>
<dbReference type="AlphaFoldDB" id="A0A7X9FR59"/>
<keyword evidence="1" id="KW-0560">Oxidoreductase</keyword>
<evidence type="ECO:0000259" key="3">
    <source>
        <dbReference type="Pfam" id="PF25137"/>
    </source>
</evidence>
<dbReference type="Proteomes" id="UP000524246">
    <property type="component" value="Unassembled WGS sequence"/>
</dbReference>
<dbReference type="GO" id="GO:0046872">
    <property type="term" value="F:metal ion binding"/>
    <property type="evidence" value="ECO:0007669"/>
    <property type="project" value="InterPro"/>
</dbReference>
<dbReference type="GO" id="GO:0008106">
    <property type="term" value="F:alcohol dehydrogenase (NADP+) activity"/>
    <property type="evidence" value="ECO:0007669"/>
    <property type="project" value="TreeGrafter"/>
</dbReference>
<name>A0A7X9FR59_9DELT</name>
<feature type="domain" description="Alcohol dehydrogenase iron-type/glycerol dehydrogenase GldA" evidence="2">
    <location>
        <begin position="9"/>
        <end position="175"/>
    </location>
</feature>
<dbReference type="InterPro" id="IPR056798">
    <property type="entry name" value="ADH_Fe_C"/>
</dbReference>